<gene>
    <name evidence="2" type="ORF">TCIL3000_1_780</name>
</gene>
<evidence type="ECO:0000256" key="1">
    <source>
        <dbReference type="SAM" id="MobiDB-lite"/>
    </source>
</evidence>
<protein>
    <submittedName>
        <fullName evidence="2">Uncharacterized protein TCIL3000_1_780</fullName>
    </submittedName>
</protein>
<dbReference type="VEuPathDB" id="TriTrypDB:TcIL3000_1_780"/>
<feature type="region of interest" description="Disordered" evidence="1">
    <location>
        <begin position="72"/>
        <end position="99"/>
    </location>
</feature>
<organism evidence="2">
    <name type="scientific">Trypanosoma congolense (strain IL3000)</name>
    <dbReference type="NCBI Taxonomy" id="1068625"/>
    <lineage>
        <taxon>Eukaryota</taxon>
        <taxon>Discoba</taxon>
        <taxon>Euglenozoa</taxon>
        <taxon>Kinetoplastea</taxon>
        <taxon>Metakinetoplastina</taxon>
        <taxon>Trypanosomatida</taxon>
        <taxon>Trypanosomatidae</taxon>
        <taxon>Trypanosoma</taxon>
        <taxon>Nannomonas</taxon>
    </lineage>
</organism>
<proteinExistence type="predicted"/>
<reference evidence="2" key="1">
    <citation type="journal article" date="2012" name="Proc. Natl. Acad. Sci. U.S.A.">
        <title>Antigenic diversity is generated by distinct evolutionary mechanisms in African trypanosome species.</title>
        <authorList>
            <person name="Jackson A.P."/>
            <person name="Berry A."/>
            <person name="Aslett M."/>
            <person name="Allison H.C."/>
            <person name="Burton P."/>
            <person name="Vavrova-Anderson J."/>
            <person name="Brown R."/>
            <person name="Browne H."/>
            <person name="Corton N."/>
            <person name="Hauser H."/>
            <person name="Gamble J."/>
            <person name="Gilderthorp R."/>
            <person name="Marcello L."/>
            <person name="McQuillan J."/>
            <person name="Otto T.D."/>
            <person name="Quail M.A."/>
            <person name="Sanders M.J."/>
            <person name="van Tonder A."/>
            <person name="Ginger M.L."/>
            <person name="Field M.C."/>
            <person name="Barry J.D."/>
            <person name="Hertz-Fowler C."/>
            <person name="Berriman M."/>
        </authorList>
    </citation>
    <scope>NUCLEOTIDE SEQUENCE</scope>
    <source>
        <strain evidence="2">IL3000</strain>
    </source>
</reference>
<dbReference type="EMBL" id="HE575314">
    <property type="protein sequence ID" value="CCC89312.1"/>
    <property type="molecule type" value="Genomic_DNA"/>
</dbReference>
<evidence type="ECO:0000313" key="2">
    <source>
        <dbReference type="EMBL" id="CCC89312.1"/>
    </source>
</evidence>
<sequence length="431" mass="46822">MMSLLFVLLRIMCFVLLFAVLLRVKKTRVRYLPSRCTRVSRHHGETCAWLERLVSAVLDMFYCAAREGNESTEQASLPSDDFASRSASKEMGGRGASDTRVRSDSWRLLEMFEGRVVAFLEDRGIAAQALFQIHSIGDKPPIIRTIRVINRTGLESVPLTSATLAAAGPSAGVGVPVTGDKNMGTAAAPTNASLPGVSAPPVAASGGGGVARPFLSSRAKLRSLQQVFHSGSEGVEKWRNDLYAEEGAAASAKGSASASPSVPAAAIELEAEVEYAGGIDVRLAADICLARGRRLPVFVRVSDVEYIRAHVRLHATLKHEDATMDSQRKPYLQCTLWLESEPAFSFQMSTSLSRYKIHDFFALPMIAKFLFLRFVGYRMVYPHGAGVSFNIPLPEHVVDGGAYKWFSSMDDMETVATTSMMEGFRGCGASL</sequence>
<dbReference type="AlphaFoldDB" id="G0UIW2"/>
<name>G0UIW2_TRYCI</name>
<feature type="compositionally biased region" description="Basic and acidic residues" evidence="1">
    <location>
        <begin position="87"/>
        <end position="99"/>
    </location>
</feature>
<accession>G0UIW2</accession>